<accession>A0A3V2I616</accession>
<proteinExistence type="predicted"/>
<comment type="caution">
    <text evidence="2">The sequence shown here is derived from an EMBL/GenBank/DDBJ whole genome shotgun (WGS) entry which is preliminary data.</text>
</comment>
<protein>
    <recommendedName>
        <fullName evidence="3">DUF3899 domain-containing protein</fullName>
    </recommendedName>
</protein>
<keyword evidence="1" id="KW-0472">Membrane</keyword>
<evidence type="ECO:0000313" key="2">
    <source>
        <dbReference type="EMBL" id="EDF8495729.1"/>
    </source>
</evidence>
<keyword evidence="1" id="KW-1133">Transmembrane helix</keyword>
<gene>
    <name evidence="2" type="ORF">B6442_06525</name>
</gene>
<reference evidence="2" key="1">
    <citation type="submission" date="2018-07" db="EMBL/GenBank/DDBJ databases">
        <authorList>
            <consortium name="GenomeTrakr network: Whole genome sequencing for foodborne pathogen traceback"/>
        </authorList>
    </citation>
    <scope>NUCLEOTIDE SEQUENCE</scope>
    <source>
        <strain evidence="2">ADRDL-1057</strain>
    </source>
</reference>
<organism evidence="2">
    <name type="scientific">Salmonella senftenberg</name>
    <dbReference type="NCBI Taxonomy" id="28150"/>
    <lineage>
        <taxon>Bacteria</taxon>
        <taxon>Pseudomonadati</taxon>
        <taxon>Pseudomonadota</taxon>
        <taxon>Gammaproteobacteria</taxon>
        <taxon>Enterobacterales</taxon>
        <taxon>Enterobacteriaceae</taxon>
        <taxon>Salmonella</taxon>
    </lineage>
</organism>
<evidence type="ECO:0000256" key="1">
    <source>
        <dbReference type="SAM" id="Phobius"/>
    </source>
</evidence>
<name>A0A3V2I616_SALSE</name>
<feature type="transmembrane region" description="Helical" evidence="1">
    <location>
        <begin position="35"/>
        <end position="53"/>
    </location>
</feature>
<dbReference type="AlphaFoldDB" id="A0A3V2I616"/>
<feature type="transmembrane region" description="Helical" evidence="1">
    <location>
        <begin position="90"/>
        <end position="107"/>
    </location>
</feature>
<dbReference type="EMBL" id="AAMCCN010000002">
    <property type="protein sequence ID" value="EDF8495729.1"/>
    <property type="molecule type" value="Genomic_DNA"/>
</dbReference>
<evidence type="ECO:0008006" key="3">
    <source>
        <dbReference type="Google" id="ProtNLM"/>
    </source>
</evidence>
<sequence length="113" mass="13256">MSQYNKTVRMLFGVIAFLLFSKVSIMLGTTGWKDVCFLIGCYLFLYFFIFSLIDSAVGKISSFHQEYNKENIKKPFLKNFIENRNLVSRGYKLIFNLGFLLILFLRLKKELLS</sequence>
<keyword evidence="1" id="KW-0812">Transmembrane</keyword>
<feature type="transmembrane region" description="Helical" evidence="1">
    <location>
        <begin position="6"/>
        <end position="28"/>
    </location>
</feature>